<comment type="caution">
    <text evidence="1">The sequence shown here is derived from an EMBL/GenBank/DDBJ whole genome shotgun (WGS) entry which is preliminary data.</text>
</comment>
<sequence>MKFDETFLMGLFLFIRMLQLSFDRALGGKWADMVDYLGGQPNCRDIIFRLSEISGYDVPPKAMPSKPVANSFSVAKPLFGKFVLKEDELSFICWWLLQAAGLIERTEYEPSADEIVEIRVNLAYAEDLIRTRLGVKDHSVEYVEHFNQSKMNKCRSIEEIVGEPWPSL</sequence>
<dbReference type="AlphaFoldDB" id="A0A545U5S5"/>
<reference evidence="1 2" key="1">
    <citation type="submission" date="2019-06" db="EMBL/GenBank/DDBJ databases">
        <title>Whole genome sequence for Cellvibrionaceae sp. R142.</title>
        <authorList>
            <person name="Wang G."/>
        </authorList>
    </citation>
    <scope>NUCLEOTIDE SEQUENCE [LARGE SCALE GENOMIC DNA]</scope>
    <source>
        <strain evidence="1 2">R142</strain>
    </source>
</reference>
<gene>
    <name evidence="1" type="ORF">FKG94_04715</name>
</gene>
<dbReference type="Proteomes" id="UP000319732">
    <property type="component" value="Unassembled WGS sequence"/>
</dbReference>
<dbReference type="RefSeq" id="WP_142903026.1">
    <property type="nucleotide sequence ID" value="NZ_ML660088.1"/>
</dbReference>
<proteinExistence type="predicted"/>
<evidence type="ECO:0000313" key="1">
    <source>
        <dbReference type="EMBL" id="TQV84820.1"/>
    </source>
</evidence>
<organism evidence="1 2">
    <name type="scientific">Exilibacterium tricleocarpae</name>
    <dbReference type="NCBI Taxonomy" id="2591008"/>
    <lineage>
        <taxon>Bacteria</taxon>
        <taxon>Pseudomonadati</taxon>
        <taxon>Pseudomonadota</taxon>
        <taxon>Gammaproteobacteria</taxon>
        <taxon>Cellvibrionales</taxon>
        <taxon>Cellvibrionaceae</taxon>
        <taxon>Exilibacterium</taxon>
    </lineage>
</organism>
<dbReference type="EMBL" id="VHSG01000005">
    <property type="protein sequence ID" value="TQV84820.1"/>
    <property type="molecule type" value="Genomic_DNA"/>
</dbReference>
<evidence type="ECO:0000313" key="2">
    <source>
        <dbReference type="Proteomes" id="UP000319732"/>
    </source>
</evidence>
<protein>
    <submittedName>
        <fullName evidence="1">Uncharacterized protein</fullName>
    </submittedName>
</protein>
<name>A0A545U5S5_9GAMM</name>
<keyword evidence="2" id="KW-1185">Reference proteome</keyword>
<accession>A0A545U5S5</accession>